<accession>A0A4E0QUH8</accession>
<reference evidence="2" key="1">
    <citation type="submission" date="2019-03" db="EMBL/GenBank/DDBJ databases">
        <title>Improved annotation for the trematode Fasciola hepatica.</title>
        <authorList>
            <person name="Choi Y.-J."/>
            <person name="Martin J."/>
            <person name="Mitreva M."/>
        </authorList>
    </citation>
    <scope>NUCLEOTIDE SEQUENCE [LARGE SCALE GENOMIC DNA]</scope>
</reference>
<dbReference type="Proteomes" id="UP000230066">
    <property type="component" value="Unassembled WGS sequence"/>
</dbReference>
<proteinExistence type="predicted"/>
<protein>
    <submittedName>
        <fullName evidence="2">Uncharacterized protein</fullName>
    </submittedName>
</protein>
<feature type="compositionally biased region" description="Polar residues" evidence="1">
    <location>
        <begin position="9"/>
        <end position="26"/>
    </location>
</feature>
<gene>
    <name evidence="2" type="ORF">D915_010813</name>
</gene>
<dbReference type="AlphaFoldDB" id="A0A4E0QUH8"/>
<evidence type="ECO:0000313" key="3">
    <source>
        <dbReference type="Proteomes" id="UP000230066"/>
    </source>
</evidence>
<sequence>MEKVAAIGNSRSLFRPNRNTGSQNPGVNELMKETNGSLIQTQERRLTGWAWHFYEQCIWPLSTTGLLTSVMVTALVVDIFPPSKAEVVREISYLKRHKAAGPDGLPPFVFECGSSTLLLEMTKLDLLLL</sequence>
<feature type="region of interest" description="Disordered" evidence="1">
    <location>
        <begin position="1"/>
        <end position="29"/>
    </location>
</feature>
<dbReference type="EMBL" id="JXXN02009613">
    <property type="protein sequence ID" value="THD18623.1"/>
    <property type="molecule type" value="Genomic_DNA"/>
</dbReference>
<evidence type="ECO:0000256" key="1">
    <source>
        <dbReference type="SAM" id="MobiDB-lite"/>
    </source>
</evidence>
<organism evidence="2 3">
    <name type="scientific">Fasciola hepatica</name>
    <name type="common">Liver fluke</name>
    <dbReference type="NCBI Taxonomy" id="6192"/>
    <lineage>
        <taxon>Eukaryota</taxon>
        <taxon>Metazoa</taxon>
        <taxon>Spiralia</taxon>
        <taxon>Lophotrochozoa</taxon>
        <taxon>Platyhelminthes</taxon>
        <taxon>Trematoda</taxon>
        <taxon>Digenea</taxon>
        <taxon>Plagiorchiida</taxon>
        <taxon>Echinostomata</taxon>
        <taxon>Echinostomatoidea</taxon>
        <taxon>Fasciolidae</taxon>
        <taxon>Fasciola</taxon>
    </lineage>
</organism>
<comment type="caution">
    <text evidence="2">The sequence shown here is derived from an EMBL/GenBank/DDBJ whole genome shotgun (WGS) entry which is preliminary data.</text>
</comment>
<keyword evidence="3" id="KW-1185">Reference proteome</keyword>
<name>A0A4E0QUH8_FASHE</name>
<evidence type="ECO:0000313" key="2">
    <source>
        <dbReference type="EMBL" id="THD18623.1"/>
    </source>
</evidence>